<sequence>MIESMLIRNMFMPIPVRGEVVDTVLVGGLSVALAILEDGAVLGARYWERGTAD</sequence>
<keyword evidence="2" id="KW-1185">Reference proteome</keyword>
<reference evidence="1 2" key="1">
    <citation type="journal article" date="2013" name="Nat. Commun.">
        <title>The evolution and pathogenic mechanisms of the rice sheath blight pathogen.</title>
        <authorList>
            <person name="Zheng A."/>
            <person name="Lin R."/>
            <person name="Xu L."/>
            <person name="Qin P."/>
            <person name="Tang C."/>
            <person name="Ai P."/>
            <person name="Zhang D."/>
            <person name="Liu Y."/>
            <person name="Sun Z."/>
            <person name="Feng H."/>
            <person name="Wang Y."/>
            <person name="Chen Y."/>
            <person name="Liang X."/>
            <person name="Fu R."/>
            <person name="Li Q."/>
            <person name="Zhang J."/>
            <person name="Yu X."/>
            <person name="Xie Z."/>
            <person name="Ding L."/>
            <person name="Guan P."/>
            <person name="Tang J."/>
            <person name="Liang Y."/>
            <person name="Wang S."/>
            <person name="Deng Q."/>
            <person name="Li S."/>
            <person name="Zhu J."/>
            <person name="Wang L."/>
            <person name="Liu H."/>
            <person name="Li P."/>
        </authorList>
    </citation>
    <scope>NUCLEOTIDE SEQUENCE [LARGE SCALE GENOMIC DNA]</scope>
    <source>
        <strain evidence="2">AG-1 IA</strain>
    </source>
</reference>
<evidence type="ECO:0000313" key="1">
    <source>
        <dbReference type="EMBL" id="ELU39188.1"/>
    </source>
</evidence>
<accession>L8WR09</accession>
<name>L8WR09_THACA</name>
<protein>
    <submittedName>
        <fullName evidence="1">Uncharacterized protein</fullName>
    </submittedName>
</protein>
<proteinExistence type="predicted"/>
<dbReference type="HOGENOM" id="CLU_3070315_0_0_1"/>
<dbReference type="Proteomes" id="UP000011668">
    <property type="component" value="Unassembled WGS sequence"/>
</dbReference>
<gene>
    <name evidence="1" type="ORF">AG1IA_06789</name>
</gene>
<organism evidence="1 2">
    <name type="scientific">Thanatephorus cucumeris (strain AG1-IA)</name>
    <name type="common">Rice sheath blight fungus</name>
    <name type="synonym">Rhizoctonia solani</name>
    <dbReference type="NCBI Taxonomy" id="983506"/>
    <lineage>
        <taxon>Eukaryota</taxon>
        <taxon>Fungi</taxon>
        <taxon>Dikarya</taxon>
        <taxon>Basidiomycota</taxon>
        <taxon>Agaricomycotina</taxon>
        <taxon>Agaricomycetes</taxon>
        <taxon>Cantharellales</taxon>
        <taxon>Ceratobasidiaceae</taxon>
        <taxon>Rhizoctonia</taxon>
        <taxon>Rhizoctonia solani AG-1</taxon>
    </lineage>
</organism>
<evidence type="ECO:0000313" key="2">
    <source>
        <dbReference type="Proteomes" id="UP000011668"/>
    </source>
</evidence>
<dbReference type="AlphaFoldDB" id="L8WR09"/>
<comment type="caution">
    <text evidence="1">The sequence shown here is derived from an EMBL/GenBank/DDBJ whole genome shotgun (WGS) entry which is preliminary data.</text>
</comment>
<dbReference type="EMBL" id="AFRT01001892">
    <property type="protein sequence ID" value="ELU39188.1"/>
    <property type="molecule type" value="Genomic_DNA"/>
</dbReference>